<evidence type="ECO:0000256" key="1">
    <source>
        <dbReference type="ARBA" id="ARBA00022614"/>
    </source>
</evidence>
<keyword evidence="2" id="KW-0677">Repeat</keyword>
<dbReference type="Gene3D" id="3.80.10.10">
    <property type="entry name" value="Ribonuclease Inhibitor"/>
    <property type="match status" value="2"/>
</dbReference>
<sequence>MKIWMKAVSTLMRPNLIKTCPLNKKSRVDDSIIGVGELFDEKEVGFNAKVVTAICRELPALTALNLSHNFISNDGIEMLQLTNMRVLVLNNTGINWMQVEILRNSLPVIEELHLMGNKLREITRTTSITVQQFGSLRLINLEDNYISNWDEILKLSQVRSLEKLHLNKNNLHRIWYPNCDTIHELLNGCGSLEKSNRPFQNLRCLLLGSNNIEDLASIDSLNSFPTLKVRFVT</sequence>
<dbReference type="PANTHER" id="PTHR45712:SF22">
    <property type="entry name" value="INSULIN-LIKE GROWTH FACTOR-BINDING PROTEIN COMPLEX ACID LABILE SUBUNIT"/>
    <property type="match status" value="1"/>
</dbReference>
<reference evidence="3 4" key="1">
    <citation type="submission" date="2024-02" db="EMBL/GenBank/DDBJ databases">
        <authorList>
            <person name="Vignale AGUSTIN F."/>
            <person name="Sosa J E."/>
            <person name="Modenutti C."/>
        </authorList>
    </citation>
    <scope>NUCLEOTIDE SEQUENCE [LARGE SCALE GENOMIC DNA]</scope>
</reference>
<comment type="caution">
    <text evidence="3">The sequence shown here is derived from an EMBL/GenBank/DDBJ whole genome shotgun (WGS) entry which is preliminary data.</text>
</comment>
<dbReference type="PROSITE" id="PS51450">
    <property type="entry name" value="LRR"/>
    <property type="match status" value="2"/>
</dbReference>
<evidence type="ECO:0000256" key="2">
    <source>
        <dbReference type="ARBA" id="ARBA00022737"/>
    </source>
</evidence>
<dbReference type="AlphaFoldDB" id="A0ABC8V0L0"/>
<organism evidence="3 4">
    <name type="scientific">Ilex paraguariensis</name>
    <name type="common">yerba mate</name>
    <dbReference type="NCBI Taxonomy" id="185542"/>
    <lineage>
        <taxon>Eukaryota</taxon>
        <taxon>Viridiplantae</taxon>
        <taxon>Streptophyta</taxon>
        <taxon>Embryophyta</taxon>
        <taxon>Tracheophyta</taxon>
        <taxon>Spermatophyta</taxon>
        <taxon>Magnoliopsida</taxon>
        <taxon>eudicotyledons</taxon>
        <taxon>Gunneridae</taxon>
        <taxon>Pentapetalae</taxon>
        <taxon>asterids</taxon>
        <taxon>campanulids</taxon>
        <taxon>Aquifoliales</taxon>
        <taxon>Aquifoliaceae</taxon>
        <taxon>Ilex</taxon>
    </lineage>
</organism>
<dbReference type="InterPro" id="IPR050333">
    <property type="entry name" value="SLRP"/>
</dbReference>
<gene>
    <name evidence="3" type="ORF">ILEXP_LOCUS57384</name>
</gene>
<proteinExistence type="predicted"/>
<dbReference type="Proteomes" id="UP001642360">
    <property type="component" value="Unassembled WGS sequence"/>
</dbReference>
<name>A0ABC8V0L0_9AQUA</name>
<keyword evidence="1" id="KW-0433">Leucine-rich repeat</keyword>
<dbReference type="EMBL" id="CAUOFW020009724">
    <property type="protein sequence ID" value="CAK9186881.1"/>
    <property type="molecule type" value="Genomic_DNA"/>
</dbReference>
<evidence type="ECO:0000313" key="3">
    <source>
        <dbReference type="EMBL" id="CAK9186881.1"/>
    </source>
</evidence>
<protein>
    <submittedName>
        <fullName evidence="3">Uncharacterized protein</fullName>
    </submittedName>
</protein>
<keyword evidence="4" id="KW-1185">Reference proteome</keyword>
<dbReference type="SUPFAM" id="SSF52058">
    <property type="entry name" value="L domain-like"/>
    <property type="match status" value="1"/>
</dbReference>
<dbReference type="PANTHER" id="PTHR45712">
    <property type="entry name" value="AGAP008170-PA"/>
    <property type="match status" value="1"/>
</dbReference>
<dbReference type="InterPro" id="IPR032675">
    <property type="entry name" value="LRR_dom_sf"/>
</dbReference>
<evidence type="ECO:0000313" key="4">
    <source>
        <dbReference type="Proteomes" id="UP001642360"/>
    </source>
</evidence>
<dbReference type="InterPro" id="IPR001611">
    <property type="entry name" value="Leu-rich_rpt"/>
</dbReference>
<accession>A0ABC8V0L0</accession>